<dbReference type="FunCoup" id="A0A6C2YTS6">
    <property type="interactions" value="109"/>
</dbReference>
<keyword evidence="2" id="KW-0808">Transferase</keyword>
<dbReference type="InterPro" id="IPR016181">
    <property type="entry name" value="Acyl_CoA_acyltransferase"/>
</dbReference>
<proteinExistence type="predicted"/>
<protein>
    <recommendedName>
        <fullName evidence="1">N-acetyltransferase domain-containing protein</fullName>
    </recommendedName>
</protein>
<dbReference type="InterPro" id="IPR000182">
    <property type="entry name" value="GNAT_dom"/>
</dbReference>
<dbReference type="Proteomes" id="UP000464378">
    <property type="component" value="Chromosome"/>
</dbReference>
<dbReference type="AlphaFoldDB" id="A0A6C2YTS6"/>
<keyword evidence="3" id="KW-1185">Reference proteome</keyword>
<dbReference type="InterPro" id="IPR051531">
    <property type="entry name" value="N-acetyltransferase"/>
</dbReference>
<dbReference type="Gene3D" id="3.40.630.30">
    <property type="match status" value="1"/>
</dbReference>
<evidence type="ECO:0000313" key="3">
    <source>
        <dbReference type="Proteomes" id="UP000464378"/>
    </source>
</evidence>
<gene>
    <name evidence="2" type="ORF">GMBLW1_44360</name>
</gene>
<organism evidence="2">
    <name type="scientific">Tuwongella immobilis</name>
    <dbReference type="NCBI Taxonomy" id="692036"/>
    <lineage>
        <taxon>Bacteria</taxon>
        <taxon>Pseudomonadati</taxon>
        <taxon>Planctomycetota</taxon>
        <taxon>Planctomycetia</taxon>
        <taxon>Gemmatales</taxon>
        <taxon>Gemmataceae</taxon>
        <taxon>Tuwongella</taxon>
    </lineage>
</organism>
<dbReference type="EMBL" id="LR586016">
    <property type="protein sequence ID" value="VIP04757.1"/>
    <property type="molecule type" value="Genomic_DNA"/>
</dbReference>
<dbReference type="GO" id="GO:0008999">
    <property type="term" value="F:protein-N-terminal-alanine acetyltransferase activity"/>
    <property type="evidence" value="ECO:0007669"/>
    <property type="project" value="TreeGrafter"/>
</dbReference>
<dbReference type="PROSITE" id="PS51186">
    <property type="entry name" value="GNAT"/>
    <property type="match status" value="1"/>
</dbReference>
<sequence length="206" mass="23259">MVEQVSGGLLDPPRIDIGGAYLRPLRLDDVDAIHAYLRDPRVTELTSFPVVSLALAEAIINRSLTRWAAGEPSRWGIALPHDDQIVGTCGFVDWSRDHRWADLAYDLSVAQWGQGLMKRAITAALRWAFQCHQIDRVQAFVRVDNERSARLLERCGFTREGCLRDYRVCRGRRYDFSIYGLLRSDAKATESLAPEIGHIIPPGRNT</sequence>
<dbReference type="KEGG" id="tim:GMBLW1_44360"/>
<dbReference type="PANTHER" id="PTHR43792">
    <property type="entry name" value="GNAT FAMILY, PUTATIVE (AFU_ORTHOLOGUE AFUA_3G00765)-RELATED-RELATED"/>
    <property type="match status" value="1"/>
</dbReference>
<dbReference type="GO" id="GO:0005737">
    <property type="term" value="C:cytoplasm"/>
    <property type="evidence" value="ECO:0007669"/>
    <property type="project" value="TreeGrafter"/>
</dbReference>
<dbReference type="InParanoid" id="A0A6C2YTS6"/>
<dbReference type="Pfam" id="PF13302">
    <property type="entry name" value="Acetyltransf_3"/>
    <property type="match status" value="1"/>
</dbReference>
<dbReference type="SUPFAM" id="SSF55729">
    <property type="entry name" value="Acyl-CoA N-acyltransferases (Nat)"/>
    <property type="match status" value="1"/>
</dbReference>
<evidence type="ECO:0000313" key="2">
    <source>
        <dbReference type="EMBL" id="VIP04757.1"/>
    </source>
</evidence>
<dbReference type="PANTHER" id="PTHR43792:SF9">
    <property type="entry name" value="RIBOSOMAL-PROTEIN-ALANINE ACETYLTRANSFERASE"/>
    <property type="match status" value="1"/>
</dbReference>
<accession>A0A6C2YTS6</accession>
<name>A0A6C2YTS6_9BACT</name>
<feature type="domain" description="N-acetyltransferase" evidence="1">
    <location>
        <begin position="20"/>
        <end position="179"/>
    </location>
</feature>
<evidence type="ECO:0000259" key="1">
    <source>
        <dbReference type="PROSITE" id="PS51186"/>
    </source>
</evidence>
<reference evidence="2" key="1">
    <citation type="submission" date="2019-04" db="EMBL/GenBank/DDBJ databases">
        <authorList>
            <consortium name="Science for Life Laboratories"/>
        </authorList>
    </citation>
    <scope>NUCLEOTIDE SEQUENCE</scope>
    <source>
        <strain evidence="2">MBLW1</strain>
    </source>
</reference>
<dbReference type="EMBL" id="LR593887">
    <property type="protein sequence ID" value="VTS06873.1"/>
    <property type="molecule type" value="Genomic_DNA"/>
</dbReference>